<keyword evidence="7 8" id="KW-0503">Monooxygenase</keyword>
<name>A0A1Y5PQJ3_9MYCO</name>
<dbReference type="InterPro" id="IPR002397">
    <property type="entry name" value="Cyt_P450_B"/>
</dbReference>
<dbReference type="PANTHER" id="PTHR46696">
    <property type="entry name" value="P450, PUTATIVE (EUROFUNG)-RELATED"/>
    <property type="match status" value="1"/>
</dbReference>
<dbReference type="Gene3D" id="1.10.630.10">
    <property type="entry name" value="Cytochrome P450"/>
    <property type="match status" value="1"/>
</dbReference>
<keyword evidence="4" id="KW-0479">Metal-binding</keyword>
<organism evidence="8">
    <name type="scientific">uncultured Mycobacterium sp</name>
    <dbReference type="NCBI Taxonomy" id="171292"/>
    <lineage>
        <taxon>Bacteria</taxon>
        <taxon>Bacillati</taxon>
        <taxon>Actinomycetota</taxon>
        <taxon>Actinomycetes</taxon>
        <taxon>Mycobacteriales</taxon>
        <taxon>Mycobacteriaceae</taxon>
        <taxon>Mycobacterium</taxon>
        <taxon>environmental samples</taxon>
    </lineage>
</organism>
<dbReference type="FunFam" id="1.10.630.10:FF:000018">
    <property type="entry name" value="Cytochrome P450 monooxygenase"/>
    <property type="match status" value="1"/>
</dbReference>
<accession>A0A1Y5PQJ3</accession>
<evidence type="ECO:0000256" key="7">
    <source>
        <dbReference type="ARBA" id="ARBA00023033"/>
    </source>
</evidence>
<dbReference type="GO" id="GO:0008395">
    <property type="term" value="F:steroid hydroxylase activity"/>
    <property type="evidence" value="ECO:0007669"/>
    <property type="project" value="TreeGrafter"/>
</dbReference>
<dbReference type="GO" id="GO:0006707">
    <property type="term" value="P:cholesterol catabolic process"/>
    <property type="evidence" value="ECO:0007669"/>
    <property type="project" value="TreeGrafter"/>
</dbReference>
<comment type="cofactor">
    <cofactor evidence="1">
        <name>heme</name>
        <dbReference type="ChEBI" id="CHEBI:30413"/>
    </cofactor>
</comment>
<dbReference type="CDD" id="cd11033">
    <property type="entry name" value="CYP142-like"/>
    <property type="match status" value="1"/>
</dbReference>
<comment type="similarity">
    <text evidence="2">Belongs to the cytochrome P450 family.</text>
</comment>
<evidence type="ECO:0000256" key="3">
    <source>
        <dbReference type="ARBA" id="ARBA00022617"/>
    </source>
</evidence>
<evidence type="ECO:0000256" key="4">
    <source>
        <dbReference type="ARBA" id="ARBA00022723"/>
    </source>
</evidence>
<dbReference type="GO" id="GO:0036199">
    <property type="term" value="F:cholest-4-en-3-one 26-monooxygenase activity"/>
    <property type="evidence" value="ECO:0007669"/>
    <property type="project" value="TreeGrafter"/>
</dbReference>
<keyword evidence="6" id="KW-0408">Iron</keyword>
<dbReference type="InterPro" id="IPR001128">
    <property type="entry name" value="Cyt_P450"/>
</dbReference>
<dbReference type="GO" id="GO:0020037">
    <property type="term" value="F:heme binding"/>
    <property type="evidence" value="ECO:0007669"/>
    <property type="project" value="InterPro"/>
</dbReference>
<dbReference type="PRINTS" id="PR00359">
    <property type="entry name" value="BP450"/>
</dbReference>
<evidence type="ECO:0000256" key="6">
    <source>
        <dbReference type="ARBA" id="ARBA00023004"/>
    </source>
</evidence>
<dbReference type="AlphaFoldDB" id="A0A1Y5PQJ3"/>
<gene>
    <name evidence="8" type="ORF">MHPYR_570021</name>
</gene>
<protein>
    <submittedName>
        <fullName evidence="8">Linalool 8-monooxygenase</fullName>
        <ecNumber evidence="8">1.14.13.151</ecNumber>
    </submittedName>
</protein>
<proteinExistence type="inferred from homology"/>
<dbReference type="GO" id="GO:0005506">
    <property type="term" value="F:iron ion binding"/>
    <property type="evidence" value="ECO:0007669"/>
    <property type="project" value="InterPro"/>
</dbReference>
<dbReference type="SUPFAM" id="SSF48264">
    <property type="entry name" value="Cytochrome P450"/>
    <property type="match status" value="1"/>
</dbReference>
<dbReference type="EMBL" id="FLQS01000053">
    <property type="protein sequence ID" value="SBS78421.1"/>
    <property type="molecule type" value="Genomic_DNA"/>
</dbReference>
<dbReference type="PANTHER" id="PTHR46696:SF4">
    <property type="entry name" value="BIOTIN BIOSYNTHESIS CYTOCHROME P450"/>
    <property type="match status" value="1"/>
</dbReference>
<keyword evidence="3" id="KW-0349">Heme</keyword>
<dbReference type="EC" id="1.14.13.151" evidence="8"/>
<dbReference type="InterPro" id="IPR036396">
    <property type="entry name" value="Cyt_P450_sf"/>
</dbReference>
<keyword evidence="5 8" id="KW-0560">Oxidoreductase</keyword>
<evidence type="ECO:0000256" key="1">
    <source>
        <dbReference type="ARBA" id="ARBA00001971"/>
    </source>
</evidence>
<sequence>MCHARWHIRDRKHRLYKYWAKCHAGHVSGDQREYSHHDITSRRFWGQPFDVREQTFAALRATDGLTWHEPFPSMFPMEEPGYWALTRRADIVHASLHPELFSSAQGIALDPMPADIQRIATFFLMMDPPQHTTYRRLISSAFTPRNVAQIDEQVRKNAATVVDELVGAGEVDFVAACSARLPMMTISEMLGVPNSEREAVAKAAEKLFSMSDDEYATIEERAEATVNEMFLLAGTGIELAKFRRRHPGDDLMTSIVNAEIDGHRLTDEEIGAFLILLASAGNDTTKQTTSHAMLALAANPDQRAWLMADFDARIGPAVEEFIRWATPVLQFARVVTEDTELAGQHLAAGDKVGLFYCSANRDESAFDHPEVFNLQRSPNPHLGFGGGGPHFCLGNQLARTELRNLFRELLFRVDVELGEPDYLMSSFVHGVKHLPAFVR</sequence>
<dbReference type="Pfam" id="PF00067">
    <property type="entry name" value="p450"/>
    <property type="match status" value="1"/>
</dbReference>
<evidence type="ECO:0000256" key="2">
    <source>
        <dbReference type="ARBA" id="ARBA00010617"/>
    </source>
</evidence>
<reference evidence="8" key="1">
    <citation type="submission" date="2016-03" db="EMBL/GenBank/DDBJ databases">
        <authorList>
            <person name="Ploux O."/>
        </authorList>
    </citation>
    <scope>NUCLEOTIDE SEQUENCE</scope>
    <source>
        <strain evidence="8">UC10</strain>
    </source>
</reference>
<evidence type="ECO:0000313" key="8">
    <source>
        <dbReference type="EMBL" id="SBS78421.1"/>
    </source>
</evidence>
<evidence type="ECO:0000256" key="5">
    <source>
        <dbReference type="ARBA" id="ARBA00023002"/>
    </source>
</evidence>